<reference evidence="2 3" key="1">
    <citation type="submission" date="2020-05" db="EMBL/GenBank/DDBJ databases">
        <authorList>
            <person name="Kim M.K."/>
        </authorList>
    </citation>
    <scope>NUCLEOTIDE SEQUENCE [LARGE SCALE GENOMIC DNA]</scope>
    <source>
        <strain evidence="2 3">BT25</strain>
    </source>
</reference>
<dbReference type="RefSeq" id="WP_051614624.1">
    <property type="nucleotide sequence ID" value="NZ_JABUMX010000001.1"/>
</dbReference>
<dbReference type="PANTHER" id="PTHR12526:SF590">
    <property type="entry name" value="ALPHA-MALTOSE-1-PHOSPHATE SYNTHASE"/>
    <property type="match status" value="1"/>
</dbReference>
<dbReference type="EMBL" id="JABUMX010000001">
    <property type="protein sequence ID" value="NTS30922.1"/>
    <property type="molecule type" value="Genomic_DNA"/>
</dbReference>
<dbReference type="CDD" id="cd03801">
    <property type="entry name" value="GT4_PimA-like"/>
    <property type="match status" value="1"/>
</dbReference>
<evidence type="ECO:0000259" key="1">
    <source>
        <dbReference type="Pfam" id="PF13439"/>
    </source>
</evidence>
<protein>
    <submittedName>
        <fullName evidence="2">Glycosyltransferase family 4 protein</fullName>
    </submittedName>
</protein>
<dbReference type="SUPFAM" id="SSF53756">
    <property type="entry name" value="UDP-Glycosyltransferase/glycogen phosphorylase"/>
    <property type="match status" value="1"/>
</dbReference>
<dbReference type="Pfam" id="PF13439">
    <property type="entry name" value="Glyco_transf_4"/>
    <property type="match status" value="1"/>
</dbReference>
<keyword evidence="3" id="KW-1185">Reference proteome</keyword>
<name>A0A849VM26_9HYPH</name>
<organism evidence="2 3">
    <name type="scientific">Phyllobacterium pellucidum</name>
    <dbReference type="NCBI Taxonomy" id="2740464"/>
    <lineage>
        <taxon>Bacteria</taxon>
        <taxon>Pseudomonadati</taxon>
        <taxon>Pseudomonadota</taxon>
        <taxon>Alphaproteobacteria</taxon>
        <taxon>Hyphomicrobiales</taxon>
        <taxon>Phyllobacteriaceae</taxon>
        <taxon>Phyllobacterium</taxon>
    </lineage>
</organism>
<comment type="caution">
    <text evidence="2">The sequence shown here is derived from an EMBL/GenBank/DDBJ whole genome shotgun (WGS) entry which is preliminary data.</text>
</comment>
<evidence type="ECO:0000313" key="3">
    <source>
        <dbReference type="Proteomes" id="UP000550508"/>
    </source>
</evidence>
<keyword evidence="2" id="KW-0808">Transferase</keyword>
<gene>
    <name evidence="2" type="ORF">HQ945_06625</name>
</gene>
<dbReference type="AlphaFoldDB" id="A0A849VM26"/>
<feature type="domain" description="Glycosyltransferase subfamily 4-like N-terminal" evidence="1">
    <location>
        <begin position="158"/>
        <end position="227"/>
    </location>
</feature>
<dbReference type="Gene3D" id="3.40.50.2000">
    <property type="entry name" value="Glycogen Phosphorylase B"/>
    <property type="match status" value="2"/>
</dbReference>
<accession>A0A849VM26</accession>
<dbReference type="Pfam" id="PF13692">
    <property type="entry name" value="Glyco_trans_1_4"/>
    <property type="match status" value="1"/>
</dbReference>
<dbReference type="Proteomes" id="UP000550508">
    <property type="component" value="Unassembled WGS sequence"/>
</dbReference>
<dbReference type="PANTHER" id="PTHR12526">
    <property type="entry name" value="GLYCOSYLTRANSFERASE"/>
    <property type="match status" value="1"/>
</dbReference>
<proteinExistence type="predicted"/>
<evidence type="ECO:0000313" key="2">
    <source>
        <dbReference type="EMBL" id="NTS30922.1"/>
    </source>
</evidence>
<dbReference type="InterPro" id="IPR028098">
    <property type="entry name" value="Glyco_trans_4-like_N"/>
</dbReference>
<dbReference type="GO" id="GO:0016757">
    <property type="term" value="F:glycosyltransferase activity"/>
    <property type="evidence" value="ECO:0007669"/>
    <property type="project" value="TreeGrafter"/>
</dbReference>
<sequence length="418" mass="45459">MSGSVVVSQLGARMHYAVPRIFASEGRLAHFYTDICATQGWPRLVNKLPRRLLPSSVKRLTGRIPKGVPAELISTFPNFGARSAVRRLRQKNSIEHMAHTIWAGSEFSRLVASSGFHGADGLYAFAGDALEQMQAAKRQGMWTAVEQMIAPWDTVEELVAGEHARFPDWAGPYSENQYARVFAEREKAEWALADVIVCPSEFVRRNVIARGGSAERCVVVPYGIDPQFPAQDIIRIGGPLRVLTVGEVGLRKGSPYVAEAARMLGKSATFRMAGPSRLSPEVKAEIGRSVELRGIVPRAEMAKEYEWADVFLLPSICEGSATAIYEALAAGLPVICTENAGSVVRDGVDGFIVPIRDSEAIAKAVTDLSEHPGTRAAMSESAVTRAAEFTVKRYGERLLEALSLLPSQQHTVNQAALS</sequence>